<comment type="caution">
    <text evidence="7">Lacks conserved residue(s) required for the propagation of feature annotation.</text>
</comment>
<evidence type="ECO:0000256" key="6">
    <source>
        <dbReference type="ARBA" id="ARBA00048117"/>
    </source>
</evidence>
<dbReference type="InterPro" id="IPR043129">
    <property type="entry name" value="ATPase_NBD"/>
</dbReference>
<dbReference type="Proteomes" id="UP001484239">
    <property type="component" value="Unassembled WGS sequence"/>
</dbReference>
<evidence type="ECO:0000256" key="5">
    <source>
        <dbReference type="ARBA" id="ARBA00023315"/>
    </source>
</evidence>
<comment type="caution">
    <text evidence="9">The sequence shown here is derived from an EMBL/GenBank/DDBJ whole genome shotgun (WGS) entry which is preliminary data.</text>
</comment>
<comment type="catalytic activity">
    <reaction evidence="6 7">
        <text>L-threonylcarbamoyladenylate + adenosine(37) in tRNA = N(6)-L-threonylcarbamoyladenosine(37) in tRNA + AMP + H(+)</text>
        <dbReference type="Rhea" id="RHEA:37059"/>
        <dbReference type="Rhea" id="RHEA-COMP:10162"/>
        <dbReference type="Rhea" id="RHEA-COMP:10163"/>
        <dbReference type="ChEBI" id="CHEBI:15378"/>
        <dbReference type="ChEBI" id="CHEBI:73682"/>
        <dbReference type="ChEBI" id="CHEBI:74411"/>
        <dbReference type="ChEBI" id="CHEBI:74418"/>
        <dbReference type="ChEBI" id="CHEBI:456215"/>
        <dbReference type="EC" id="2.3.1.234"/>
    </reaction>
</comment>
<dbReference type="PANTHER" id="PTHR11735:SF6">
    <property type="entry name" value="TRNA N6-ADENOSINE THREONYLCARBAMOYLTRANSFERASE, MITOCHONDRIAL"/>
    <property type="match status" value="1"/>
</dbReference>
<evidence type="ECO:0000256" key="7">
    <source>
        <dbReference type="HAMAP-Rule" id="MF_01445"/>
    </source>
</evidence>
<protein>
    <recommendedName>
        <fullName evidence="7">tRNA N6-adenosine threonylcarbamoyltransferase</fullName>
        <ecNumber evidence="7">2.3.1.234</ecNumber>
    </recommendedName>
    <alternativeName>
        <fullName evidence="7">N6-L-threonylcarbamoyladenine synthase</fullName>
        <shortName evidence="7">t(6)A synthase</shortName>
    </alternativeName>
    <alternativeName>
        <fullName evidence="7">t(6)A37 threonylcarbamoyladenosine biosynthesis protein TsaD</fullName>
    </alternativeName>
    <alternativeName>
        <fullName evidence="7">tRNA threonylcarbamoyladenosine biosynthesis protein TsaD</fullName>
    </alternativeName>
</protein>
<name>A0ABU9E855_9BACT</name>
<feature type="binding site" evidence="7">
    <location>
        <position position="168"/>
    </location>
    <ligand>
        <name>substrate</name>
    </ligand>
</feature>
<evidence type="ECO:0000256" key="2">
    <source>
        <dbReference type="ARBA" id="ARBA00022694"/>
    </source>
</evidence>
<dbReference type="EC" id="2.3.1.234" evidence="7"/>
<feature type="binding site" evidence="7">
    <location>
        <position position="283"/>
    </location>
    <ligand>
        <name>substrate</name>
    </ligand>
</feature>
<comment type="function">
    <text evidence="7">Required for the formation of a threonylcarbamoyl group on adenosine at position 37 (t(6)A37) in tRNAs that read codons beginning with adenine. Is involved in the transfer of the threonylcarbamoyl moiety of threonylcarbamoyl-AMP (TC-AMP) to the N6 group of A37, together with TsaE and TsaB. TsaD likely plays a direct catalytic role in this reaction.</text>
</comment>
<dbReference type="EMBL" id="JBBHLI010000003">
    <property type="protein sequence ID" value="MEK9500922.1"/>
    <property type="molecule type" value="Genomic_DNA"/>
</dbReference>
<dbReference type="InterPro" id="IPR017861">
    <property type="entry name" value="KAE1/TsaD"/>
</dbReference>
<dbReference type="InterPro" id="IPR022450">
    <property type="entry name" value="TsaD"/>
</dbReference>
<keyword evidence="4 7" id="KW-0408">Iron</keyword>
<comment type="subcellular location">
    <subcellularLocation>
        <location evidence="7">Cytoplasm</location>
    </subcellularLocation>
</comment>
<dbReference type="Pfam" id="PF00814">
    <property type="entry name" value="TsaD"/>
    <property type="match status" value="1"/>
</dbReference>
<dbReference type="GO" id="GO:0061711">
    <property type="term" value="F:tRNA N(6)-L-threonylcarbamoyladenine synthase activity"/>
    <property type="evidence" value="ECO:0007669"/>
    <property type="project" value="UniProtKB-EC"/>
</dbReference>
<keyword evidence="3 7" id="KW-0479">Metal-binding</keyword>
<evidence type="ECO:0000313" key="9">
    <source>
        <dbReference type="EMBL" id="MEK9500922.1"/>
    </source>
</evidence>
<accession>A0ABU9E855</accession>
<comment type="similarity">
    <text evidence="7">Belongs to the KAE1 / TsaD family.</text>
</comment>
<keyword evidence="10" id="KW-1185">Reference proteome</keyword>
<evidence type="ECO:0000256" key="3">
    <source>
        <dbReference type="ARBA" id="ARBA00022723"/>
    </source>
</evidence>
<proteinExistence type="inferred from homology"/>
<dbReference type="InterPro" id="IPR017860">
    <property type="entry name" value="Peptidase_M22_CS"/>
</dbReference>
<keyword evidence="7" id="KW-0963">Cytoplasm</keyword>
<dbReference type="NCBIfam" id="TIGR00329">
    <property type="entry name" value="gcp_kae1"/>
    <property type="match status" value="1"/>
</dbReference>
<dbReference type="CDD" id="cd24133">
    <property type="entry name" value="ASKHA_NBD_TsaD_bac"/>
    <property type="match status" value="1"/>
</dbReference>
<dbReference type="InterPro" id="IPR000905">
    <property type="entry name" value="Gcp-like_dom"/>
</dbReference>
<evidence type="ECO:0000256" key="1">
    <source>
        <dbReference type="ARBA" id="ARBA00022679"/>
    </source>
</evidence>
<evidence type="ECO:0000313" key="10">
    <source>
        <dbReference type="Proteomes" id="UP001484239"/>
    </source>
</evidence>
<reference evidence="9 10" key="1">
    <citation type="submission" date="2024-02" db="EMBL/GenBank/DDBJ databases">
        <title>A novel Gemmatimonadota bacterium.</title>
        <authorList>
            <person name="Du Z.-J."/>
            <person name="Ye Y.-Q."/>
        </authorList>
    </citation>
    <scope>NUCLEOTIDE SEQUENCE [LARGE SCALE GENOMIC DNA]</scope>
    <source>
        <strain evidence="9 10">DH-20</strain>
    </source>
</reference>
<dbReference type="Gene3D" id="3.30.420.40">
    <property type="match status" value="2"/>
</dbReference>
<feature type="binding site" evidence="7">
    <location>
        <position position="112"/>
    </location>
    <ligand>
        <name>Fe cation</name>
        <dbReference type="ChEBI" id="CHEBI:24875"/>
    </ligand>
</feature>
<dbReference type="NCBIfam" id="TIGR03723">
    <property type="entry name" value="T6A_TsaD_YgjD"/>
    <property type="match status" value="1"/>
</dbReference>
<feature type="binding site" evidence="7">
    <location>
        <position position="310"/>
    </location>
    <ligand>
        <name>Fe cation</name>
        <dbReference type="ChEBI" id="CHEBI:24875"/>
    </ligand>
</feature>
<comment type="cofactor">
    <cofactor evidence="7">
        <name>Fe(2+)</name>
        <dbReference type="ChEBI" id="CHEBI:29033"/>
    </cofactor>
    <text evidence="7">Binds 1 Fe(2+) ion per subunit.</text>
</comment>
<keyword evidence="5 7" id="KW-0012">Acyltransferase</keyword>
<dbReference type="HAMAP" id="MF_01445">
    <property type="entry name" value="TsaD"/>
    <property type="match status" value="1"/>
</dbReference>
<dbReference type="PRINTS" id="PR00789">
    <property type="entry name" value="OSIALOPTASE"/>
</dbReference>
<dbReference type="RefSeq" id="WP_405284076.1">
    <property type="nucleotide sequence ID" value="NZ_CP144380.1"/>
</dbReference>
<sequence length="349" mass="36537">MSPIVLGIETSCDETSVGVVGPDLEILGHVILSQDVHEVYGGVVPELAARQHLAHLDRVVDRALDEAGIGLGEVDAIAATAGPGLVGALLVGFGWARSAALALGRPLVPVHHMEAHLFAPSLEDPDAEPPFVALLVSGGHTLLMHVPEWGRYTLLGETRDDAAGEAFDKVAKLLGLPYPGGRPLSDLARSGDPAAFDFPRPMLRGTAAPGTADWYDMSFSGLKTAVLLAVREAEADGTFEARRADLAASFQAAVVDLLVAKTMRAVDETGCPRVLLGGGVSANRPLQEAMRTALGPEGRLFRSSPRLAMDNGAMVARAGRFRLDCGEVAAPDATARPDLPFPGLSRRAG</sequence>
<keyword evidence="2 7" id="KW-0819">tRNA processing</keyword>
<feature type="binding site" evidence="7">
    <location>
        <position position="116"/>
    </location>
    <ligand>
        <name>Fe cation</name>
        <dbReference type="ChEBI" id="CHEBI:24875"/>
    </ligand>
</feature>
<feature type="binding site" evidence="7">
    <location>
        <begin position="135"/>
        <end position="139"/>
    </location>
    <ligand>
        <name>substrate</name>
    </ligand>
</feature>
<dbReference type="PANTHER" id="PTHR11735">
    <property type="entry name" value="TRNA N6-ADENOSINE THREONYLCARBAMOYLTRANSFERASE"/>
    <property type="match status" value="1"/>
</dbReference>
<feature type="binding site" evidence="7">
    <location>
        <position position="181"/>
    </location>
    <ligand>
        <name>substrate</name>
    </ligand>
</feature>
<dbReference type="PROSITE" id="PS01016">
    <property type="entry name" value="GLYCOPROTEASE"/>
    <property type="match status" value="1"/>
</dbReference>
<organism evidence="9 10">
    <name type="scientific">Gaopeijia maritima</name>
    <dbReference type="NCBI Taxonomy" id="3119007"/>
    <lineage>
        <taxon>Bacteria</taxon>
        <taxon>Pseudomonadati</taxon>
        <taxon>Gemmatimonadota</taxon>
        <taxon>Longimicrobiia</taxon>
        <taxon>Gaopeijiales</taxon>
        <taxon>Gaopeijiaceae</taxon>
        <taxon>Gaopeijia</taxon>
    </lineage>
</organism>
<dbReference type="SUPFAM" id="SSF53067">
    <property type="entry name" value="Actin-like ATPase domain"/>
    <property type="match status" value="1"/>
</dbReference>
<evidence type="ECO:0000256" key="4">
    <source>
        <dbReference type="ARBA" id="ARBA00023004"/>
    </source>
</evidence>
<evidence type="ECO:0000259" key="8">
    <source>
        <dbReference type="Pfam" id="PF00814"/>
    </source>
</evidence>
<feature type="domain" description="Gcp-like" evidence="8">
    <location>
        <begin position="25"/>
        <end position="316"/>
    </location>
</feature>
<gene>
    <name evidence="7 9" type="primary">tsaD</name>
    <name evidence="9" type="ORF">WI372_08040</name>
</gene>
<keyword evidence="1 7" id="KW-0808">Transferase</keyword>